<dbReference type="InterPro" id="IPR014729">
    <property type="entry name" value="Rossmann-like_a/b/a_fold"/>
</dbReference>
<keyword evidence="3 8" id="KW-0547">Nucleotide-binding</keyword>
<dbReference type="InterPro" id="IPR002305">
    <property type="entry name" value="aa-tRNA-synth_Ic"/>
</dbReference>
<dbReference type="GO" id="GO:0005829">
    <property type="term" value="C:cytosol"/>
    <property type="evidence" value="ECO:0007669"/>
    <property type="project" value="TreeGrafter"/>
</dbReference>
<dbReference type="PANTHER" id="PTHR43766:SF1">
    <property type="entry name" value="TRYPTOPHAN--TRNA LIGASE, MITOCHONDRIAL"/>
    <property type="match status" value="1"/>
</dbReference>
<evidence type="ECO:0000256" key="10">
    <source>
        <dbReference type="SAM" id="MobiDB-lite"/>
    </source>
</evidence>
<comment type="catalytic activity">
    <reaction evidence="7 8">
        <text>tRNA(Trp) + L-tryptophan + ATP = L-tryptophyl-tRNA(Trp) + AMP + diphosphate + H(+)</text>
        <dbReference type="Rhea" id="RHEA:24080"/>
        <dbReference type="Rhea" id="RHEA-COMP:9671"/>
        <dbReference type="Rhea" id="RHEA-COMP:9705"/>
        <dbReference type="ChEBI" id="CHEBI:15378"/>
        <dbReference type="ChEBI" id="CHEBI:30616"/>
        <dbReference type="ChEBI" id="CHEBI:33019"/>
        <dbReference type="ChEBI" id="CHEBI:57912"/>
        <dbReference type="ChEBI" id="CHEBI:78442"/>
        <dbReference type="ChEBI" id="CHEBI:78535"/>
        <dbReference type="ChEBI" id="CHEBI:456215"/>
        <dbReference type="EC" id="6.1.1.2"/>
    </reaction>
</comment>
<feature type="binding site" evidence="8">
    <location>
        <position position="186"/>
    </location>
    <ligand>
        <name>ATP</name>
        <dbReference type="ChEBI" id="CHEBI:30616"/>
    </ligand>
</feature>
<comment type="function">
    <text evidence="8">Catalyzes the attachment of tryptophan to tRNA(Trp).</text>
</comment>
<dbReference type="Pfam" id="PF00579">
    <property type="entry name" value="tRNA-synt_1b"/>
    <property type="match status" value="1"/>
</dbReference>
<comment type="similarity">
    <text evidence="1 8 9">Belongs to the class-I aminoacyl-tRNA synthetase family.</text>
</comment>
<dbReference type="AlphaFoldDB" id="A0A162STJ8"/>
<dbReference type="OrthoDB" id="9801042at2"/>
<keyword evidence="2 8" id="KW-0436">Ligase</keyword>
<dbReference type="EC" id="6.1.1.2" evidence="8"/>
<dbReference type="GO" id="GO:0005524">
    <property type="term" value="F:ATP binding"/>
    <property type="evidence" value="ECO:0007669"/>
    <property type="project" value="UniProtKB-UniRule"/>
</dbReference>
<dbReference type="Gene3D" id="1.10.240.10">
    <property type="entry name" value="Tyrosyl-Transfer RNA Synthetase"/>
    <property type="match status" value="1"/>
</dbReference>
<dbReference type="HAMAP" id="MF_00140_B">
    <property type="entry name" value="Trp_tRNA_synth_B"/>
    <property type="match status" value="1"/>
</dbReference>
<evidence type="ECO:0000256" key="4">
    <source>
        <dbReference type="ARBA" id="ARBA00022840"/>
    </source>
</evidence>
<comment type="subcellular location">
    <subcellularLocation>
        <location evidence="8">Cytoplasm</location>
    </subcellularLocation>
</comment>
<dbReference type="PROSITE" id="PS00178">
    <property type="entry name" value="AA_TRNA_LIGASE_I"/>
    <property type="match status" value="1"/>
</dbReference>
<feature type="binding site" evidence="8">
    <location>
        <position position="135"/>
    </location>
    <ligand>
        <name>L-tryptophan</name>
        <dbReference type="ChEBI" id="CHEBI:57912"/>
    </ligand>
</feature>
<evidence type="ECO:0000313" key="11">
    <source>
        <dbReference type="EMBL" id="OAG95005.1"/>
    </source>
</evidence>
<keyword evidence="8" id="KW-0963">Cytoplasm</keyword>
<dbReference type="Gene3D" id="3.40.50.620">
    <property type="entry name" value="HUPs"/>
    <property type="match status" value="1"/>
</dbReference>
<dbReference type="CDD" id="cd00806">
    <property type="entry name" value="TrpRS_core"/>
    <property type="match status" value="1"/>
</dbReference>
<dbReference type="STRING" id="1765683.B2M26_00600"/>
<evidence type="ECO:0000256" key="6">
    <source>
        <dbReference type="ARBA" id="ARBA00023146"/>
    </source>
</evidence>
<name>A0A162STJ8_9BACL</name>
<keyword evidence="4 8" id="KW-0067">ATP-binding</keyword>
<feature type="binding site" evidence="8">
    <location>
        <begin position="10"/>
        <end position="12"/>
    </location>
    <ligand>
        <name>ATP</name>
        <dbReference type="ChEBI" id="CHEBI:30616"/>
    </ligand>
</feature>
<evidence type="ECO:0000256" key="9">
    <source>
        <dbReference type="RuleBase" id="RU363036"/>
    </source>
</evidence>
<comment type="caution">
    <text evidence="12">The sequence shown here is derived from an EMBL/GenBank/DDBJ whole genome shotgun (WGS) entry which is preliminary data.</text>
</comment>
<dbReference type="GO" id="GO:0006436">
    <property type="term" value="P:tryptophanyl-tRNA aminoacylation"/>
    <property type="evidence" value="ECO:0007669"/>
    <property type="project" value="UniProtKB-UniRule"/>
</dbReference>
<dbReference type="EMBL" id="LSUQ01000004">
    <property type="protein sequence ID" value="OAG95005.1"/>
    <property type="molecule type" value="Genomic_DNA"/>
</dbReference>
<dbReference type="RefSeq" id="WP_067560986.1">
    <property type="nucleotide sequence ID" value="NZ_LSUQ01000004.1"/>
</dbReference>
<evidence type="ECO:0000256" key="2">
    <source>
        <dbReference type="ARBA" id="ARBA00022598"/>
    </source>
</evidence>
<evidence type="ECO:0000313" key="14">
    <source>
        <dbReference type="Proteomes" id="UP000190229"/>
    </source>
</evidence>
<dbReference type="EMBL" id="MWPS01000001">
    <property type="protein sequence ID" value="OPG17681.1"/>
    <property type="molecule type" value="Genomic_DNA"/>
</dbReference>
<keyword evidence="6 8" id="KW-0030">Aminoacyl-tRNA synthetase</keyword>
<protein>
    <recommendedName>
        <fullName evidence="8">Tryptophan--tRNA ligase</fullName>
        <ecNumber evidence="8">6.1.1.2</ecNumber>
    </recommendedName>
    <alternativeName>
        <fullName evidence="8">Tryptophanyl-tRNA synthetase</fullName>
        <shortName evidence="8">TrpRS</shortName>
    </alternativeName>
</protein>
<dbReference type="SUPFAM" id="SSF52374">
    <property type="entry name" value="Nucleotidylyl transferase"/>
    <property type="match status" value="1"/>
</dbReference>
<evidence type="ECO:0000313" key="13">
    <source>
        <dbReference type="Proteomes" id="UP000077421"/>
    </source>
</evidence>
<evidence type="ECO:0000256" key="1">
    <source>
        <dbReference type="ARBA" id="ARBA00005594"/>
    </source>
</evidence>
<keyword evidence="5 8" id="KW-0648">Protein biosynthesis</keyword>
<sequence>MKSRVFSGIQPSGVITLGNYLGALNQFVALQDSHESFYCVVNLHALTLPQNQDPAMLRARTLDLAALYLACGLDPKRATLFIQGDVPAHAELGWIMQCVVHMGELSRMTQYKEKSDGKDAVLAGLFTYPALMAADILLYDTALVPVGDDQKQHIELTRDLALRFNNRFGDTFVVPDILLMKEGARIMSLDDPTKKMSKSNPVPGSRIEMLDPPDEIRKKISRAVTDSGREIRYDPSEKAAVSNLLAIFSLITNTPIAQLVDQYEGQGYGPFKKDLAEAIVEHLEPIQERFSHIRSSDEITEILTEGAARADAVATKTLARVKATLGLSHR</sequence>
<dbReference type="InterPro" id="IPR050203">
    <property type="entry name" value="Trp-tRNA_synthetase"/>
</dbReference>
<evidence type="ECO:0000313" key="12">
    <source>
        <dbReference type="EMBL" id="OPG17681.1"/>
    </source>
</evidence>
<keyword evidence="14" id="KW-1185">Reference proteome</keyword>
<feature type="region of interest" description="Disordered" evidence="10">
    <location>
        <begin position="191"/>
        <end position="210"/>
    </location>
</feature>
<proteinExistence type="inferred from homology"/>
<feature type="binding site" evidence="8">
    <location>
        <begin position="147"/>
        <end position="149"/>
    </location>
    <ligand>
        <name>ATP</name>
        <dbReference type="ChEBI" id="CHEBI:30616"/>
    </ligand>
</feature>
<dbReference type="PANTHER" id="PTHR43766">
    <property type="entry name" value="TRYPTOPHAN--TRNA LIGASE, MITOCHONDRIAL"/>
    <property type="match status" value="1"/>
</dbReference>
<dbReference type="Proteomes" id="UP000077421">
    <property type="component" value="Unassembled WGS sequence"/>
</dbReference>
<dbReference type="GO" id="GO:0004830">
    <property type="term" value="F:tryptophan-tRNA ligase activity"/>
    <property type="evidence" value="ECO:0007669"/>
    <property type="project" value="UniProtKB-UniRule"/>
</dbReference>
<accession>A0A162STJ8</accession>
<evidence type="ECO:0000256" key="3">
    <source>
        <dbReference type="ARBA" id="ARBA00022741"/>
    </source>
</evidence>
<comment type="subunit">
    <text evidence="8">Homodimer.</text>
</comment>
<dbReference type="InterPro" id="IPR002306">
    <property type="entry name" value="Trp-tRNA-ligase"/>
</dbReference>
<dbReference type="InterPro" id="IPR001412">
    <property type="entry name" value="aa-tRNA-synth_I_CS"/>
</dbReference>
<dbReference type="NCBIfam" id="TIGR00233">
    <property type="entry name" value="trpS"/>
    <property type="match status" value="1"/>
</dbReference>
<evidence type="ECO:0000256" key="5">
    <source>
        <dbReference type="ARBA" id="ARBA00022917"/>
    </source>
</evidence>
<evidence type="ECO:0000256" key="7">
    <source>
        <dbReference type="ARBA" id="ARBA00049929"/>
    </source>
</evidence>
<dbReference type="Proteomes" id="UP000190229">
    <property type="component" value="Unassembled WGS sequence"/>
</dbReference>
<feature type="short sequence motif" description="'HIGH' region" evidence="8">
    <location>
        <begin position="11"/>
        <end position="19"/>
    </location>
</feature>
<feature type="binding site" evidence="8">
    <location>
        <begin position="195"/>
        <end position="199"/>
    </location>
    <ligand>
        <name>ATP</name>
        <dbReference type="ChEBI" id="CHEBI:30616"/>
    </ligand>
</feature>
<dbReference type="PRINTS" id="PR01039">
    <property type="entry name" value="TRNASYNTHTRP"/>
</dbReference>
<dbReference type="InterPro" id="IPR024109">
    <property type="entry name" value="Trp-tRNA-ligase_bac-type"/>
</dbReference>
<feature type="short sequence motif" description="'KMSKS' region" evidence="8">
    <location>
        <begin position="195"/>
        <end position="199"/>
    </location>
</feature>
<reference evidence="11 13" key="1">
    <citation type="submission" date="2016-02" db="EMBL/GenBank/DDBJ databases">
        <title>Draft genome sequence of Acidibacillus ferrooxidans SLC66.</title>
        <authorList>
            <person name="Oliveira G."/>
            <person name="Nancucheo I."/>
            <person name="Dall'Agnol H."/>
            <person name="Johnson B."/>
            <person name="Oliveira R."/>
            <person name="Nunes G.L."/>
            <person name="Tzotzos G."/>
            <person name="Orellana S.C."/>
            <person name="Salim A.C."/>
            <person name="Araujo F.M."/>
        </authorList>
    </citation>
    <scope>NUCLEOTIDE SEQUENCE [LARGE SCALE GENOMIC DNA]</scope>
    <source>
        <strain evidence="11 13">SLC66</strain>
    </source>
</reference>
<organism evidence="12 14">
    <name type="scientific">Ferroacidibacillus organovorans</name>
    <dbReference type="NCBI Taxonomy" id="1765683"/>
    <lineage>
        <taxon>Bacteria</taxon>
        <taxon>Bacillati</taxon>
        <taxon>Bacillota</taxon>
        <taxon>Bacilli</taxon>
        <taxon>Bacillales</taxon>
        <taxon>Alicyclobacillaceae</taxon>
        <taxon>Ferroacidibacillus</taxon>
    </lineage>
</organism>
<feature type="binding site" evidence="8">
    <location>
        <begin position="18"/>
        <end position="19"/>
    </location>
    <ligand>
        <name>ATP</name>
        <dbReference type="ChEBI" id="CHEBI:30616"/>
    </ligand>
</feature>
<dbReference type="FunFam" id="1.10.240.10:FF:000002">
    <property type="entry name" value="Tryptophan--tRNA ligase"/>
    <property type="match status" value="1"/>
</dbReference>
<reference evidence="12 14" key="2">
    <citation type="submission" date="2017-02" db="EMBL/GenBank/DDBJ databases">
        <title>Draft genome of Acidibacillus ferrooxidans Huett2.</title>
        <authorList>
            <person name="Schopf S."/>
        </authorList>
    </citation>
    <scope>NUCLEOTIDE SEQUENCE [LARGE SCALE GENOMIC DNA]</scope>
    <source>
        <strain evidence="12 14">Huett2</strain>
    </source>
</reference>
<gene>
    <name evidence="8" type="primary">trpS</name>
    <name evidence="11" type="ORF">AYW79_01940</name>
    <name evidence="12" type="ORF">B2M26_00600</name>
</gene>
<evidence type="ECO:0000256" key="8">
    <source>
        <dbReference type="HAMAP-Rule" id="MF_00140"/>
    </source>
</evidence>